<sequence length="249" mass="27904">MAACTPFKPALNNADALTEYPVKGRQGLLINQKISFDTYTSSRVKRSWTKGGNTRLPVAVNPVVDFWYPELLAVDATDKSQTFCFQLSDGLQNHSDAYASAHFETERLLVGNNPNSVVNIMRDVMSVDIDRENMFYAQVFINQDAKPWQLVLDNIESQKNAKQYTGLFEYDKGRYYQLKPITHLQTSQGPKAVWMGSVGYEISNPAGQTVAAVSLMDKGMVYLSNANAEERFLLANLCTILLLQQNLAE</sequence>
<accession>A0A4Q9Z1H1</accession>
<comment type="caution">
    <text evidence="1">The sequence shown here is derived from an EMBL/GenBank/DDBJ whole genome shotgun (WGS) entry which is preliminary data.</text>
</comment>
<dbReference type="AlphaFoldDB" id="A0A4Q9Z1H1"/>
<gene>
    <name evidence="1" type="ORF">EZL74_05670</name>
</gene>
<organism evidence="1 2">
    <name type="scientific">Flavobacterium silvisoli</name>
    <dbReference type="NCBI Taxonomy" id="2529433"/>
    <lineage>
        <taxon>Bacteria</taxon>
        <taxon>Pseudomonadati</taxon>
        <taxon>Bacteroidota</taxon>
        <taxon>Flavobacteriia</taxon>
        <taxon>Flavobacteriales</taxon>
        <taxon>Flavobacteriaceae</taxon>
        <taxon>Flavobacterium</taxon>
    </lineage>
</organism>
<evidence type="ECO:0000313" key="2">
    <source>
        <dbReference type="Proteomes" id="UP000293300"/>
    </source>
</evidence>
<name>A0A4Q9Z1H1_9FLAO</name>
<keyword evidence="2" id="KW-1185">Reference proteome</keyword>
<proteinExistence type="predicted"/>
<dbReference type="EMBL" id="SJPE01000005">
    <property type="protein sequence ID" value="TBX69904.1"/>
    <property type="molecule type" value="Genomic_DNA"/>
</dbReference>
<dbReference type="RefSeq" id="WP_131475633.1">
    <property type="nucleotide sequence ID" value="NZ_SJPE01000005.1"/>
</dbReference>
<protein>
    <submittedName>
        <fullName evidence="1">Uncharacterized protein</fullName>
    </submittedName>
</protein>
<dbReference type="OrthoDB" id="1420435at2"/>
<dbReference type="Proteomes" id="UP000293300">
    <property type="component" value="Unassembled WGS sequence"/>
</dbReference>
<reference evidence="1 2" key="1">
    <citation type="submission" date="2019-02" db="EMBL/GenBank/DDBJ databases">
        <title>Flavobacterium sp. RD-2-33 isolated from forest soil.</title>
        <authorList>
            <person name="Chaudhary D.K."/>
        </authorList>
    </citation>
    <scope>NUCLEOTIDE SEQUENCE [LARGE SCALE GENOMIC DNA]</scope>
    <source>
        <strain evidence="1 2">RD-2-33</strain>
    </source>
</reference>
<evidence type="ECO:0000313" key="1">
    <source>
        <dbReference type="EMBL" id="TBX69904.1"/>
    </source>
</evidence>